<dbReference type="Proteomes" id="UP001372834">
    <property type="component" value="Unassembled WGS sequence"/>
</dbReference>
<feature type="region of interest" description="Disordered" evidence="6">
    <location>
        <begin position="1155"/>
        <end position="1270"/>
    </location>
</feature>
<dbReference type="SUPFAM" id="SSF57667">
    <property type="entry name" value="beta-beta-alpha zinc fingers"/>
    <property type="match status" value="1"/>
</dbReference>
<feature type="compositionally biased region" description="Polar residues" evidence="6">
    <location>
        <begin position="383"/>
        <end position="397"/>
    </location>
</feature>
<dbReference type="InterPro" id="IPR036236">
    <property type="entry name" value="Znf_C2H2_sf"/>
</dbReference>
<feature type="compositionally biased region" description="Basic and acidic residues" evidence="6">
    <location>
        <begin position="1438"/>
        <end position="1450"/>
    </location>
</feature>
<feature type="compositionally biased region" description="Acidic residues" evidence="6">
    <location>
        <begin position="2999"/>
        <end position="3008"/>
    </location>
</feature>
<feature type="compositionally biased region" description="Basic and acidic residues" evidence="6">
    <location>
        <begin position="3127"/>
        <end position="3146"/>
    </location>
</feature>
<feature type="compositionally biased region" description="Polar residues" evidence="6">
    <location>
        <begin position="364"/>
        <end position="374"/>
    </location>
</feature>
<dbReference type="PANTHER" id="PTHR24379:SF121">
    <property type="entry name" value="C2H2-TYPE DOMAIN-CONTAINING PROTEIN"/>
    <property type="match status" value="1"/>
</dbReference>
<dbReference type="PROSITE" id="PS50157">
    <property type="entry name" value="ZINC_FINGER_C2H2_2"/>
    <property type="match status" value="2"/>
</dbReference>
<feature type="region of interest" description="Disordered" evidence="6">
    <location>
        <begin position="3042"/>
        <end position="3077"/>
    </location>
</feature>
<feature type="region of interest" description="Disordered" evidence="6">
    <location>
        <begin position="1825"/>
        <end position="1873"/>
    </location>
</feature>
<evidence type="ECO:0000256" key="1">
    <source>
        <dbReference type="ARBA" id="ARBA00022723"/>
    </source>
</evidence>
<feature type="compositionally biased region" description="Basic and acidic residues" evidence="6">
    <location>
        <begin position="1397"/>
        <end position="1418"/>
    </location>
</feature>
<feature type="region of interest" description="Disordered" evidence="6">
    <location>
        <begin position="891"/>
        <end position="954"/>
    </location>
</feature>
<evidence type="ECO:0000313" key="8">
    <source>
        <dbReference type="EMBL" id="KAK6632701.1"/>
    </source>
</evidence>
<feature type="region of interest" description="Disordered" evidence="6">
    <location>
        <begin position="335"/>
        <end position="354"/>
    </location>
</feature>
<feature type="region of interest" description="Disordered" evidence="6">
    <location>
        <begin position="1301"/>
        <end position="1345"/>
    </location>
</feature>
<feature type="region of interest" description="Disordered" evidence="6">
    <location>
        <begin position="2993"/>
        <end position="3028"/>
    </location>
</feature>
<feature type="domain" description="C2H2-type" evidence="7">
    <location>
        <begin position="3703"/>
        <end position="3731"/>
    </location>
</feature>
<dbReference type="EMBL" id="JAWJWE010000007">
    <property type="protein sequence ID" value="KAK6632701.1"/>
    <property type="molecule type" value="Genomic_DNA"/>
</dbReference>
<feature type="compositionally biased region" description="Polar residues" evidence="6">
    <location>
        <begin position="255"/>
        <end position="276"/>
    </location>
</feature>
<dbReference type="PANTHER" id="PTHR24379">
    <property type="entry name" value="KRAB AND ZINC FINGER DOMAIN-CONTAINING"/>
    <property type="match status" value="1"/>
</dbReference>
<keyword evidence="1" id="KW-0479">Metal-binding</keyword>
<feature type="region of interest" description="Disordered" evidence="6">
    <location>
        <begin position="2960"/>
        <end position="2980"/>
    </location>
</feature>
<dbReference type="GO" id="GO:0008270">
    <property type="term" value="F:zinc ion binding"/>
    <property type="evidence" value="ECO:0007669"/>
    <property type="project" value="UniProtKB-KW"/>
</dbReference>
<keyword evidence="2" id="KW-0677">Repeat</keyword>
<feature type="compositionally biased region" description="Polar residues" evidence="6">
    <location>
        <begin position="421"/>
        <end position="441"/>
    </location>
</feature>
<feature type="region of interest" description="Disordered" evidence="6">
    <location>
        <begin position="3757"/>
        <end position="3785"/>
    </location>
</feature>
<feature type="compositionally biased region" description="Basic and acidic residues" evidence="6">
    <location>
        <begin position="245"/>
        <end position="254"/>
    </location>
</feature>
<feature type="compositionally biased region" description="Basic residues" evidence="6">
    <location>
        <begin position="937"/>
        <end position="950"/>
    </location>
</feature>
<feature type="compositionally biased region" description="Polar residues" evidence="6">
    <location>
        <begin position="3149"/>
        <end position="3160"/>
    </location>
</feature>
<feature type="region of interest" description="Disordered" evidence="6">
    <location>
        <begin position="245"/>
        <end position="291"/>
    </location>
</feature>
<dbReference type="Gene3D" id="3.30.160.60">
    <property type="entry name" value="Classic Zinc Finger"/>
    <property type="match status" value="4"/>
</dbReference>
<feature type="region of interest" description="Disordered" evidence="6">
    <location>
        <begin position="364"/>
        <end position="446"/>
    </location>
</feature>
<feature type="compositionally biased region" description="Basic and acidic residues" evidence="6">
    <location>
        <begin position="398"/>
        <end position="411"/>
    </location>
</feature>
<evidence type="ECO:0000256" key="2">
    <source>
        <dbReference type="ARBA" id="ARBA00022737"/>
    </source>
</evidence>
<feature type="compositionally biased region" description="Polar residues" evidence="6">
    <location>
        <begin position="1863"/>
        <end position="1873"/>
    </location>
</feature>
<protein>
    <recommendedName>
        <fullName evidence="7">C2H2-type domain-containing protein</fullName>
    </recommendedName>
</protein>
<feature type="compositionally biased region" description="Basic and acidic residues" evidence="6">
    <location>
        <begin position="340"/>
        <end position="349"/>
    </location>
</feature>
<feature type="region of interest" description="Disordered" evidence="6">
    <location>
        <begin position="794"/>
        <end position="876"/>
    </location>
</feature>
<feature type="compositionally biased region" description="Basic and acidic residues" evidence="6">
    <location>
        <begin position="1838"/>
        <end position="1862"/>
    </location>
</feature>
<dbReference type="SMART" id="SM00355">
    <property type="entry name" value="ZnF_C2H2"/>
    <property type="match status" value="19"/>
</dbReference>
<feature type="compositionally biased region" description="Acidic residues" evidence="6">
    <location>
        <begin position="1321"/>
        <end position="1334"/>
    </location>
</feature>
<feature type="compositionally biased region" description="Basic and acidic residues" evidence="6">
    <location>
        <begin position="3100"/>
        <end position="3120"/>
    </location>
</feature>
<feature type="compositionally biased region" description="Basic residues" evidence="6">
    <location>
        <begin position="3776"/>
        <end position="3785"/>
    </location>
</feature>
<keyword evidence="4" id="KW-0862">Zinc</keyword>
<evidence type="ECO:0000256" key="3">
    <source>
        <dbReference type="ARBA" id="ARBA00022771"/>
    </source>
</evidence>
<feature type="compositionally biased region" description="Basic residues" evidence="6">
    <location>
        <begin position="1222"/>
        <end position="1231"/>
    </location>
</feature>
<evidence type="ECO:0000256" key="4">
    <source>
        <dbReference type="ARBA" id="ARBA00022833"/>
    </source>
</evidence>
<feature type="compositionally biased region" description="Low complexity" evidence="6">
    <location>
        <begin position="1420"/>
        <end position="1434"/>
    </location>
</feature>
<evidence type="ECO:0000256" key="5">
    <source>
        <dbReference type="PROSITE-ProRule" id="PRU00042"/>
    </source>
</evidence>
<feature type="compositionally biased region" description="Basic and acidic residues" evidence="6">
    <location>
        <begin position="1092"/>
        <end position="1105"/>
    </location>
</feature>
<evidence type="ECO:0000256" key="6">
    <source>
        <dbReference type="SAM" id="MobiDB-lite"/>
    </source>
</evidence>
<feature type="region of interest" description="Disordered" evidence="6">
    <location>
        <begin position="3100"/>
        <end position="3166"/>
    </location>
</feature>
<feature type="compositionally biased region" description="Low complexity" evidence="6">
    <location>
        <begin position="1155"/>
        <end position="1165"/>
    </location>
</feature>
<feature type="compositionally biased region" description="Basic and acidic residues" evidence="6">
    <location>
        <begin position="3014"/>
        <end position="3028"/>
    </location>
</feature>
<feature type="region of interest" description="Disordered" evidence="6">
    <location>
        <begin position="1053"/>
        <end position="1105"/>
    </location>
</feature>
<accession>A0AAN8S727</accession>
<comment type="caution">
    <text evidence="8">The sequence shown here is derived from an EMBL/GenBank/DDBJ whole genome shotgun (WGS) entry which is preliminary data.</text>
</comment>
<feature type="compositionally biased region" description="Polar residues" evidence="6">
    <location>
        <begin position="798"/>
        <end position="824"/>
    </location>
</feature>
<dbReference type="InterPro" id="IPR013087">
    <property type="entry name" value="Znf_C2H2_type"/>
</dbReference>
<reference evidence="8 9" key="1">
    <citation type="submission" date="2023-10" db="EMBL/GenBank/DDBJ databases">
        <title>Genomes of two closely related lineages of the louse Polyplax serrata with different host specificities.</title>
        <authorList>
            <person name="Martinu J."/>
            <person name="Tarabai H."/>
            <person name="Stefka J."/>
            <person name="Hypsa V."/>
        </authorList>
    </citation>
    <scope>NUCLEOTIDE SEQUENCE [LARGE SCALE GENOMIC DNA]</scope>
    <source>
        <strain evidence="8">HR10_N</strain>
    </source>
</reference>
<feature type="compositionally biased region" description="Polar residues" evidence="6">
    <location>
        <begin position="851"/>
        <end position="861"/>
    </location>
</feature>
<sequence length="3785" mass="424093">MDNIEEKNGAFTTQEKSKCLEKLIDMEKYLPFLDFMIDKIKKKGSEIPLDGQLNKFRNLRSMIHEKGSRYNWDAIVRVEEVILKLIEKLDYKDTKHTNAWLRNTINRNTGNSVSFSSTPTISVSNASSLSYTRTVDSRPNMSAVDSSTANAKLSDDSRTDIFEKVESNLGKDLDVFALMDNPDSPKTNFEKTMLSSIQEPQKDGHSNSITFHTDLLSSSREKLLKSLQKKRNTVVVTDCAPSRITADRSGEKTNEPNNTSARSSRVKSSVNENPSGFSLEEPNNEKNNLFSKQISNRIYSVGSMKEMESHSKSKLRHKLSVDICEIYRVPGKSIGGSLRSLKDTKESKKPCSIGEEELFNSNKLVEVQSPSTSDSNHRKKEYTQISNRNSIYASSENENSRAHMYYRDSIDSKSGGKFSRSPDSGRNNIQFSEENQDNKASSIKEHRKSIADESNNFLHLGIESFNEDILADLVKEDMQAHSCCPKLPLPNLRPSVLTESSQRLNSETTLQDSNEFVNDVVSLPDASHLNSKVTVQDKVTFYSVSNSGSGGGGTIKNGQVLAETGLSAGIAKPIGKIENSILNEFDFPTYAPKPIEKTTLRVPFYNKNNSLLNDPFTNVGTTYPVITESFFTSRDPRLKGYKPPVNTGALPHSSIKQRGSSITTSNFDSKLCKISHSEITQRNKQPLPENQNIRNCPIVSKVSNFAPHITKQTNHGDTGNRISYNTSMVSNNSKFQQSFQSKHSGQISQNPNVPHYTNKFPKSPSQRFSQATSYAEYKRMKQQVKFNPQHFHKKKQHMNSPNSNPTNACHSSNNRSQLPISKTMATAKPEELKSQKTATENVKATEGENMKSATNERTASMETEEGMSPLDSLYNSPIRSTGRGYGLQNFRIPKKMHSVTNKRHESVVGKQQPEKEQVNPQEQNQMVQVRNPEQQKKPKKKSKRAKKKNVTNKNNMINETEILNSSQGNVFQITGKEVQLQHEIKVTTAQQRLEETSKTGANGENSSKQIIGAYAKLNINDTDINNKSCTAVENTHYEKISTIERTAIGEETITKEKVDDSGSTSNAGEVNSPVPPPVDTIFSASNPPVENSVKEPEPEKKHKEEVTQELVEALIRKSYQSGEGKLLLAQAKLFEILVRKLNAKKLKTIQKIINSESDSGSASDSSFDDTRRRKRRKKSSGKKKRKHKRIRVPKLSSSSSSPAPSSSSSESEDNSNEDGWARKKRKKKGLKKSNENKIIKNPSDMNKLKKGDDTGNSQVDLVPKSLSGHHTGEAVNINKCISKNKYERKKGQKKLLEQIMQEEEKSKADSEGSVSKSGEPEEKEEKEEEEEEEEHVTKPKAKTRMTELDRLHDDIRNMFISSGVVTATGLRMCRMLNASGGSMNNLDIVKESAKMVEEEKLKSEQTSDNRKKVLKDGSSDSDSSGKTTSTSNRSKSSRQFDQDNCHEPGKELGMSLKGPEVLAENRKKQPYVLLHKLDMNNFGYGQKLTERCLSFSRVRGRNMALKGRKTSSVLTPLKSLSQTVSTKHVFLGRNIRSYKCPRLKKLKKRPTKKSLSDIINKLPLKMATMKHLEIYNKKNDKAPRDLKVTNGSSSKKQKCSVKKKFENNMGPSELAAARLLDYAFEKKKVMYPCKLCLHITRNITSHYKMVHPDSEVLISRLCRAEAEKAIAENQAQGISVKTKESSSFAETMKKKVKCKFSSTAGYYCRFCSCAKITGINTFFAHVSSHTGEYRFKCPDEDCMVTMPTKENLKYHILSKHSTDRFDLYGKIIELFAVPVQGGTLYGHICSKCNYVQIFREGLERHVQNYHLPEEEATILRIDMSAGPSKVPQKNSQTSKEKKPLKTIEEREPEREDMDDKLVSQHNTNHPKNQKNVVEATDPIATTQQEDLSSKIQNLGEEETRELNESKVENQDLPCKKPKLDECKMKEPLGREDDSFDPTESFEMEELLGPEEDVPESILLDSCFDVKNVLSNEEGGAFREGNSKSVGNLSVKALLENSSCETQGPIKKLKVGPLEAQVLGGLISLYECYVKGCLFSTKVFDLFEKHVKISHAKTKWNGVCEICHGKERHQVHFTSYKLIHALHHLKDHEKDYVSDNINLESLLNNAPDITRIPDEPSLGNNTLEGKSENEETVPAFPRVPLLRVRNLVGDRLSKPKESEVADKLGISDRHENVTNHDTHAMFTIENVRSLNPVDVAVDHSNLKVNVPFVQTNEVTKDSIVIPGKPVLVRPCPSRQIAIRPDSNTTLPVEINQLKVVKAASVTPVVLSSLSNVTPIRILSSISSPSTSKYGSQPVMVSAAPQILQTSNALSVIVPVSTATSTTSTMTTITTAVESTNSQDLPQQEEKTENYIANPLDTLFGGTSKCGVPPSKRPRTKGKGGNAGAANTSSDQDDTDDPKKFSVLQKIWTGMSSKSVKDAKVYQQMLTKVKLCHLFKCMAIECSFTCNNENVFTQHIGLHEAQRRMKHQKLWKNLGIDANHKLRKVLNWYLCSYCCEVLSNTNNALSRHIIVEHGHCVYQCGYCFYRAISQNYVEIHQNLAHPQILKTNSRVIYKCRPLTNAPPASEALEKQGRRQSVRPYHCDQCGKKFYIAQEFMNHLTTEHQSVTAYTCHICKNLHFKADRLIVKSGDSQLESLKVISYDSESTNTDCIIEADLEEENQDDVPKTADSLDISAIAAELGINTGQGGDVSPLMKELDSIRNPLTGDKDQSLSVQSLLPNAQFSSETEAPEENCSLLVASESNGEKNNKKDISVPLGQLDIVSVSRDSSTSMDNSGHKITTPTEVIGSLHTDELSSATTASKLNSVERASVICTGFHKLPPVVVLSRKTGPKNVYPPKSTNNLIKKTDSLIGEGEGPMEQTELMSDVKRYEQDASFNVNGKTDTTSCNMEVNGQPRITEVMSLSSEHQKTLPKIANVVCSGGKSNETPSSQNLQPPIIRVEDFSVDEVCLKGAKDELKTEKASGKSTQDLSEKPVGSPEVIILEGEKTDKVETVTIDSEDEKDAEPETGSSKVKEAKESLPADDNVIRKEMEKLRNQIASETDGLLFDDAEADTNHPASSDMALTVHPGEEVGEKQKTLMSPIEEAICSLNKKLEEEGEKLKKGKSFEEEKKSEETKNVPRTRSSLKDKQQRMNKGEKLERSDSEDSGSAPSGNTSSEGVKKDHRRFSEELVGTDLYICGNVKCNFASENELQLKDHLYICDLSRDSSTLVCPHCSKQNKLINTFIEHLKHHGEKRFSCGLCTFASAVESSVTRHVKQKHKYDQLKTVPKDSAKEGYFVIYPKSYKVDKVDFERNGYSPGDEDKLPMQAVYQVNVKCAKCPYFTKVRSNMVRHLKIHAKSTETEGVVVVPSTAPTNPVPCLDTKERMFDKMTNLAASSQLAQAKEKTAIEALAPEDEAKMPQFIAEQLRYKCSLADCNYITVDDCMLRHHIKALHDETSYYSCPHCPATVPLDSRQVPLEKIGYHLKHHDAKLYKCPYCLYFHYQKVVVEKHTLEKHPEKRYYVHTVREPKGECSVAEEPVPLPECSSKIWKCGICNEFQNTSRVLVLEHLGKVHSTKSKYKCRLCDMKSNHYHAFFGHYASKHPGEKVSYVRTLVQENSNGSDSSPNMDGIGDHFDTTPLWQRGAPRVRHIRGILIEEEEVKAKKSKKLTDRMSEVEIADVAANGNSYYCPLCSEKKMFQTKSPDSLRSHLYLELNYQQYACTLCGKMFIDRKDFEKHHTKAHPDREQSLKQTKEDEGIVVWVDKVIAKQKEELEKRKRRLSEEDSNDSQVSPKKKKRKCTD</sequence>
<dbReference type="PROSITE" id="PS00028">
    <property type="entry name" value="ZINC_FINGER_C2H2_1"/>
    <property type="match status" value="4"/>
</dbReference>
<feature type="compositionally biased region" description="Low complexity" evidence="6">
    <location>
        <begin position="1196"/>
        <end position="1209"/>
    </location>
</feature>
<feature type="compositionally biased region" description="Basic and acidic residues" evidence="6">
    <location>
        <begin position="902"/>
        <end position="917"/>
    </location>
</feature>
<feature type="compositionally biased region" description="Polar residues" evidence="6">
    <location>
        <begin position="918"/>
        <end position="932"/>
    </location>
</feature>
<keyword evidence="3 5" id="KW-0863">Zinc-finger</keyword>
<name>A0AAN8S727_POLSC</name>
<feature type="region of interest" description="Disordered" evidence="6">
    <location>
        <begin position="2363"/>
        <end position="2400"/>
    </location>
</feature>
<evidence type="ECO:0000313" key="9">
    <source>
        <dbReference type="Proteomes" id="UP001372834"/>
    </source>
</evidence>
<evidence type="ECO:0000259" key="7">
    <source>
        <dbReference type="PROSITE" id="PS50157"/>
    </source>
</evidence>
<feature type="domain" description="C2H2-type" evidence="7">
    <location>
        <begin position="2582"/>
        <end position="2610"/>
    </location>
</feature>
<feature type="region of interest" description="Disordered" evidence="6">
    <location>
        <begin position="1397"/>
        <end position="1454"/>
    </location>
</feature>
<proteinExistence type="predicted"/>
<feature type="compositionally biased region" description="Basic residues" evidence="6">
    <location>
        <begin position="1172"/>
        <end position="1192"/>
    </location>
</feature>
<organism evidence="8 9">
    <name type="scientific">Polyplax serrata</name>
    <name type="common">Common mouse louse</name>
    <dbReference type="NCBI Taxonomy" id="468196"/>
    <lineage>
        <taxon>Eukaryota</taxon>
        <taxon>Metazoa</taxon>
        <taxon>Ecdysozoa</taxon>
        <taxon>Arthropoda</taxon>
        <taxon>Hexapoda</taxon>
        <taxon>Insecta</taxon>
        <taxon>Pterygota</taxon>
        <taxon>Neoptera</taxon>
        <taxon>Paraneoptera</taxon>
        <taxon>Psocodea</taxon>
        <taxon>Troctomorpha</taxon>
        <taxon>Phthiraptera</taxon>
        <taxon>Anoplura</taxon>
        <taxon>Polyplacidae</taxon>
        <taxon>Polyplax</taxon>
    </lineage>
</organism>
<feature type="compositionally biased region" description="Basic residues" evidence="6">
    <location>
        <begin position="892"/>
        <end position="901"/>
    </location>
</feature>
<gene>
    <name evidence="8" type="ORF">RUM43_013471</name>
</gene>